<keyword evidence="4" id="KW-0804">Transcription</keyword>
<dbReference type="CDD" id="cd08422">
    <property type="entry name" value="PBP2_CrgA_like"/>
    <property type="match status" value="1"/>
</dbReference>
<dbReference type="InterPro" id="IPR036390">
    <property type="entry name" value="WH_DNA-bd_sf"/>
</dbReference>
<dbReference type="PROSITE" id="PS50931">
    <property type="entry name" value="HTH_LYSR"/>
    <property type="match status" value="1"/>
</dbReference>
<evidence type="ECO:0000313" key="7">
    <source>
        <dbReference type="Proteomes" id="UP000838748"/>
    </source>
</evidence>
<dbReference type="PANTHER" id="PTHR30537:SF68">
    <property type="entry name" value="TRANSCRIPTIONAL REGULATOR-RELATED"/>
    <property type="match status" value="1"/>
</dbReference>
<keyword evidence="7" id="KW-1185">Reference proteome</keyword>
<dbReference type="InterPro" id="IPR036388">
    <property type="entry name" value="WH-like_DNA-bd_sf"/>
</dbReference>
<evidence type="ECO:0000256" key="3">
    <source>
        <dbReference type="ARBA" id="ARBA00023125"/>
    </source>
</evidence>
<dbReference type="EMBL" id="CAKLDM010000001">
    <property type="protein sequence ID" value="CAH0536925.1"/>
    <property type="molecule type" value="Genomic_DNA"/>
</dbReference>
<feature type="domain" description="HTH lysR-type" evidence="5">
    <location>
        <begin position="1"/>
        <end position="58"/>
    </location>
</feature>
<dbReference type="Gene3D" id="1.10.10.10">
    <property type="entry name" value="Winged helix-like DNA-binding domain superfamily/Winged helix DNA-binding domain"/>
    <property type="match status" value="1"/>
</dbReference>
<evidence type="ECO:0000313" key="6">
    <source>
        <dbReference type="EMBL" id="CAH0536925.1"/>
    </source>
</evidence>
<dbReference type="SUPFAM" id="SSF46785">
    <property type="entry name" value="Winged helix' DNA-binding domain"/>
    <property type="match status" value="1"/>
</dbReference>
<protein>
    <submittedName>
        <fullName evidence="6">HTH-type transcriptional regulator DmlR</fullName>
    </submittedName>
</protein>
<sequence length="306" mass="34401">MDLNAVLVFSYVVEYASFTQAASALDMTKSTVSRKIDELERHLGVRLITRSTRSLILTPEGERFYQSAIQMLEVIEQAELEVSANQDLVRGKLNVVMPVEVGHLFAGPFLNTFLKQYPEVNINLELTNREVDIVGEGIDLYIQVGELNDSNLISRPITNSKRALVASPDYLQQFGEITKLEDIAPPHKKIKIISKAVKPLPWQFSTNDGMSTIVNLPHQLQVNTITASLQASLDGLGISLIPEFICLEHLSSGRLVRLLPEYKMPTLPVSLVYPNRKLVPKRLKVLVDYLLECVEDMEEMMVNKLL</sequence>
<evidence type="ECO:0000256" key="4">
    <source>
        <dbReference type="ARBA" id="ARBA00023163"/>
    </source>
</evidence>
<dbReference type="RefSeq" id="WP_237360751.1">
    <property type="nucleotide sequence ID" value="NZ_CAKLDM010000001.1"/>
</dbReference>
<keyword evidence="2" id="KW-0805">Transcription regulation</keyword>
<dbReference type="Proteomes" id="UP000838748">
    <property type="component" value="Unassembled WGS sequence"/>
</dbReference>
<dbReference type="Pfam" id="PF00126">
    <property type="entry name" value="HTH_1"/>
    <property type="match status" value="1"/>
</dbReference>
<proteinExistence type="inferred from homology"/>
<dbReference type="InterPro" id="IPR058163">
    <property type="entry name" value="LysR-type_TF_proteobact-type"/>
</dbReference>
<dbReference type="InterPro" id="IPR000847">
    <property type="entry name" value="LysR_HTH_N"/>
</dbReference>
<dbReference type="Gene3D" id="3.40.190.290">
    <property type="match status" value="1"/>
</dbReference>
<comment type="caution">
    <text evidence="6">The sequence shown here is derived from an EMBL/GenBank/DDBJ whole genome shotgun (WGS) entry which is preliminary data.</text>
</comment>
<gene>
    <name evidence="6" type="primary">dmlR_4</name>
    <name evidence="6" type="ORF">VMF7928_00815</name>
</gene>
<dbReference type="SUPFAM" id="SSF53850">
    <property type="entry name" value="Periplasmic binding protein-like II"/>
    <property type="match status" value="1"/>
</dbReference>
<evidence type="ECO:0000259" key="5">
    <source>
        <dbReference type="PROSITE" id="PS50931"/>
    </source>
</evidence>
<dbReference type="Pfam" id="PF03466">
    <property type="entry name" value="LysR_substrate"/>
    <property type="match status" value="1"/>
</dbReference>
<comment type="similarity">
    <text evidence="1">Belongs to the LysR transcriptional regulatory family.</text>
</comment>
<dbReference type="PANTHER" id="PTHR30537">
    <property type="entry name" value="HTH-TYPE TRANSCRIPTIONAL REGULATOR"/>
    <property type="match status" value="1"/>
</dbReference>
<keyword evidence="3" id="KW-0238">DNA-binding</keyword>
<evidence type="ECO:0000256" key="1">
    <source>
        <dbReference type="ARBA" id="ARBA00009437"/>
    </source>
</evidence>
<accession>A0ABM9A0N1</accession>
<reference evidence="6" key="1">
    <citation type="submission" date="2021-11" db="EMBL/GenBank/DDBJ databases">
        <authorList>
            <person name="Rodrigo-Torres L."/>
            <person name="Arahal R. D."/>
            <person name="Lucena T."/>
        </authorList>
    </citation>
    <scope>NUCLEOTIDE SEQUENCE</scope>
    <source>
        <strain evidence="6">CECT 7928</strain>
    </source>
</reference>
<organism evidence="6 7">
    <name type="scientific">Vibrio marisflavi CECT 7928</name>
    <dbReference type="NCBI Taxonomy" id="634439"/>
    <lineage>
        <taxon>Bacteria</taxon>
        <taxon>Pseudomonadati</taxon>
        <taxon>Pseudomonadota</taxon>
        <taxon>Gammaproteobacteria</taxon>
        <taxon>Vibrionales</taxon>
        <taxon>Vibrionaceae</taxon>
        <taxon>Vibrio</taxon>
    </lineage>
</organism>
<dbReference type="PRINTS" id="PR00039">
    <property type="entry name" value="HTHLYSR"/>
</dbReference>
<dbReference type="InterPro" id="IPR005119">
    <property type="entry name" value="LysR_subst-bd"/>
</dbReference>
<name>A0ABM9A0N1_9VIBR</name>
<evidence type="ECO:0000256" key="2">
    <source>
        <dbReference type="ARBA" id="ARBA00023015"/>
    </source>
</evidence>